<evidence type="ECO:0000313" key="3">
    <source>
        <dbReference type="Proteomes" id="UP000808337"/>
    </source>
</evidence>
<protein>
    <recommendedName>
        <fullName evidence="4">Outer membrane protein beta-barrel domain-containing protein</fullName>
    </recommendedName>
</protein>
<accession>A0A9D7SRS9</accession>
<evidence type="ECO:0000313" key="2">
    <source>
        <dbReference type="EMBL" id="MBK9981106.1"/>
    </source>
</evidence>
<gene>
    <name evidence="2" type="ORF">IPP15_01545</name>
</gene>
<organism evidence="2 3">
    <name type="scientific">Candidatus Opimibacter skivensis</name>
    <dbReference type="NCBI Taxonomy" id="2982028"/>
    <lineage>
        <taxon>Bacteria</taxon>
        <taxon>Pseudomonadati</taxon>
        <taxon>Bacteroidota</taxon>
        <taxon>Saprospiria</taxon>
        <taxon>Saprospirales</taxon>
        <taxon>Saprospiraceae</taxon>
        <taxon>Candidatus Opimibacter</taxon>
    </lineage>
</organism>
<reference evidence="2 3" key="1">
    <citation type="submission" date="2020-10" db="EMBL/GenBank/DDBJ databases">
        <title>Connecting structure to function with the recovery of over 1000 high-quality activated sludge metagenome-assembled genomes encoding full-length rRNA genes using long-read sequencing.</title>
        <authorList>
            <person name="Singleton C.M."/>
            <person name="Petriglieri F."/>
            <person name="Kristensen J.M."/>
            <person name="Kirkegaard R.H."/>
            <person name="Michaelsen T.Y."/>
            <person name="Andersen M.H."/>
            <person name="Karst S.M."/>
            <person name="Dueholm M.S."/>
            <person name="Nielsen P.H."/>
            <person name="Albertsen M."/>
        </authorList>
    </citation>
    <scope>NUCLEOTIDE SEQUENCE [LARGE SCALE GENOMIC DNA]</scope>
    <source>
        <strain evidence="2">Ribe_18-Q3-R11-54_MAXAC.273</strain>
    </source>
</reference>
<feature type="signal peptide" evidence="1">
    <location>
        <begin position="1"/>
        <end position="22"/>
    </location>
</feature>
<keyword evidence="1" id="KW-0732">Signal</keyword>
<evidence type="ECO:0000256" key="1">
    <source>
        <dbReference type="SAM" id="SignalP"/>
    </source>
</evidence>
<name>A0A9D7SRS9_9BACT</name>
<sequence length="224" mass="25485">MKNIKISMFILALMLMMNAIKAQTINWGCLNRNDNHILNVNAGLEYGTVFGVGYGYQIKNKLFPLFANVEYSFASGENIFDDMKTKVGLQVRWVDFHNFQFSTRLHGVIRRYENDNIRLVDFGSDLTGVLGYYRKTWFLAAEVGFDKAIITHFKHSDAYHEQYPGALNGWFGPTTGGNFYYGVQAGFSFGKNDVYIKAGKTLTQDFKTTPTVPIYGQLGYNVRL</sequence>
<comment type="caution">
    <text evidence="2">The sequence shown here is derived from an EMBL/GenBank/DDBJ whole genome shotgun (WGS) entry which is preliminary data.</text>
</comment>
<evidence type="ECO:0008006" key="4">
    <source>
        <dbReference type="Google" id="ProtNLM"/>
    </source>
</evidence>
<dbReference type="EMBL" id="JADKGY010000001">
    <property type="protein sequence ID" value="MBK9981106.1"/>
    <property type="molecule type" value="Genomic_DNA"/>
</dbReference>
<feature type="chain" id="PRO_5038757903" description="Outer membrane protein beta-barrel domain-containing protein" evidence="1">
    <location>
        <begin position="23"/>
        <end position="224"/>
    </location>
</feature>
<dbReference type="AlphaFoldDB" id="A0A9D7SRS9"/>
<proteinExistence type="predicted"/>
<dbReference type="Proteomes" id="UP000808337">
    <property type="component" value="Unassembled WGS sequence"/>
</dbReference>